<dbReference type="PANTHER" id="PTHR31339">
    <property type="entry name" value="PECTIN LYASE-RELATED"/>
    <property type="match status" value="1"/>
</dbReference>
<feature type="compositionally biased region" description="Basic residues" evidence="5">
    <location>
        <begin position="9"/>
        <end position="19"/>
    </location>
</feature>
<dbReference type="SUPFAM" id="SSF51126">
    <property type="entry name" value="Pectin lyase-like"/>
    <property type="match status" value="1"/>
</dbReference>
<feature type="region of interest" description="Disordered" evidence="5">
    <location>
        <begin position="169"/>
        <end position="189"/>
    </location>
</feature>
<dbReference type="InterPro" id="IPR012334">
    <property type="entry name" value="Pectin_lyas_fold"/>
</dbReference>
<name>A0ABP0LQ29_9DINO</name>
<dbReference type="InterPro" id="IPR051801">
    <property type="entry name" value="GH28_Enzymes"/>
</dbReference>
<feature type="region of interest" description="Disordered" evidence="5">
    <location>
        <begin position="340"/>
        <end position="366"/>
    </location>
</feature>
<gene>
    <name evidence="6" type="ORF">SCF082_LOCUS23530</name>
</gene>
<comment type="caution">
    <text evidence="6">The sequence shown here is derived from an EMBL/GenBank/DDBJ whole genome shotgun (WGS) entry which is preliminary data.</text>
</comment>
<dbReference type="Gene3D" id="3.40.50.1820">
    <property type="entry name" value="alpha/beta hydrolase"/>
    <property type="match status" value="1"/>
</dbReference>
<sequence>MEKLEKQQSRRKARKKYRERKPQSLAAAQQSEIPADHGEELRWGRAVEVRQMVLMYPLIDDLDEEDFKEFQNDYSYMLFYSYSVCGVTFQIQHGSRHPFHGGAIADSSLQETYDDIHRDLSWWKVDTLPTSERQLKTSHDKKQILEFNHFKSLNTPELKITSEELKNIEPGEPEANTPRVDVHAKSPTQRDWNHEISTAMTPEQLGTALAQMFSLPFEVGNERMSHCGLGSYTSTKKPWTEQLLRSKRFSGDSDLAKVEPIRDHPGCNIKSPAFFNPALVITMDFQHCNYGMPKDRIDWSERAQLPERAEVRSLDRFWPQLDLSLGSDPEMHGLAAWESQQQGGEGLKGTSAGDQGRAADSLRPLRREKTNGPKKVIEMGGVQYLLRILFYQHLLTNCEVKDSEHSRCTVPRDRLPKLCENHRVHMHDLFTLMAHPLRCFVLFTAGPPVLNDVRYQEHSFKDASEKQTLWTKALDVDLQPPEKPNRLISQETVPTAPISEIYACNLSSFGALGDGMTDNSKAFRNAIESCGASRGQQRLLLEIPEGTFLTGSFNLSSKMTLRLLKGSRLLGVTDFSAYPLVPPLPSYGINRDWAKDLSLRPAALISGFNLTDVVIEGEEMGHGYAEIDGKGEWWWAKFRRGPLPFGRPSLIQFMYSDHIILRKLILKNPPFWNTHFYASRDIVAERLRIEAPYSSKNTDGINLDSVTNAVVRHCVISTGDDAIAIKSGLNEAGLRFGMPSSHIHLHDLEVRSKCLSIGSEMSGGISDVLVENIHFGDDRPKNRWHGIFIKSSRPRGGSVQNLLFRNITSVERTKHQTKVFIEISMSYGSWNGPEGRGASAPPLFRNFSFRDISSYGAFVVANITGLVDSPIRDVSFERLRARNHVRGLTCLHTYNVRAEGIQKEGTCRPHLPEHERQKLDEYDKFPQDFWISSTPGWKQAREELIAAVFGTRTLPMRTQPDRLRALTEDLLEMTWDLSGSFQINSTVFYAPLKGSTRAVLWHQGHHDCVCPATGQFTGLSKIPGFQQAPCQPGCVGIKHVKDVKLRKSVKWWDLDNVTDFFHTLGYSVFILSMPLVGVNFMSQRSSNWTDHWWFQKHEAKGDFTMRYFCEPVVLSINYALSLGFQEVHLAGLSGGAWTTSMVAAMDPRIRISVQVAGAMPYSMRFSTSLQATGDIGDYEQICNLPPYPFRKGARHVGYGWRKDPGRQYCKVCNYKCQFMLAALESNRSLLQIFHEDDTCCYAAAQRHDEIRSYEAAIRDQLRQHGPHGWFTAASGLGSTS</sequence>
<keyword evidence="2 4" id="KW-0378">Hydrolase</keyword>
<protein>
    <submittedName>
        <fullName evidence="6">Probable polygalacturonase (PG) (Pectinase)</fullName>
    </submittedName>
</protein>
<dbReference type="EMBL" id="CAXAMM010017125">
    <property type="protein sequence ID" value="CAK9040447.1"/>
    <property type="molecule type" value="Genomic_DNA"/>
</dbReference>
<dbReference type="Proteomes" id="UP001642464">
    <property type="component" value="Unassembled WGS sequence"/>
</dbReference>
<evidence type="ECO:0000256" key="5">
    <source>
        <dbReference type="SAM" id="MobiDB-lite"/>
    </source>
</evidence>
<dbReference type="InterPro" id="IPR011050">
    <property type="entry name" value="Pectin_lyase_fold/virulence"/>
</dbReference>
<evidence type="ECO:0000256" key="3">
    <source>
        <dbReference type="ARBA" id="ARBA00023295"/>
    </source>
</evidence>
<evidence type="ECO:0000256" key="2">
    <source>
        <dbReference type="ARBA" id="ARBA00022801"/>
    </source>
</evidence>
<dbReference type="SUPFAM" id="SSF53474">
    <property type="entry name" value="alpha/beta-Hydrolases"/>
    <property type="match status" value="1"/>
</dbReference>
<evidence type="ECO:0000256" key="4">
    <source>
        <dbReference type="RuleBase" id="RU361169"/>
    </source>
</evidence>
<organism evidence="6 7">
    <name type="scientific">Durusdinium trenchii</name>
    <dbReference type="NCBI Taxonomy" id="1381693"/>
    <lineage>
        <taxon>Eukaryota</taxon>
        <taxon>Sar</taxon>
        <taxon>Alveolata</taxon>
        <taxon>Dinophyceae</taxon>
        <taxon>Suessiales</taxon>
        <taxon>Symbiodiniaceae</taxon>
        <taxon>Durusdinium</taxon>
    </lineage>
</organism>
<comment type="similarity">
    <text evidence="1 4">Belongs to the glycosyl hydrolase 28 family.</text>
</comment>
<reference evidence="6 7" key="1">
    <citation type="submission" date="2024-02" db="EMBL/GenBank/DDBJ databases">
        <authorList>
            <person name="Chen Y."/>
            <person name="Shah S."/>
            <person name="Dougan E. K."/>
            <person name="Thang M."/>
            <person name="Chan C."/>
        </authorList>
    </citation>
    <scope>NUCLEOTIDE SEQUENCE [LARGE SCALE GENOMIC DNA]</scope>
</reference>
<accession>A0ABP0LQ29</accession>
<dbReference type="PANTHER" id="PTHR31339:SF9">
    <property type="entry name" value="PLASMIN AND FIBRONECTIN-BINDING PROTEIN A"/>
    <property type="match status" value="1"/>
</dbReference>
<proteinExistence type="inferred from homology"/>
<evidence type="ECO:0000256" key="1">
    <source>
        <dbReference type="ARBA" id="ARBA00008834"/>
    </source>
</evidence>
<keyword evidence="7" id="KW-1185">Reference proteome</keyword>
<evidence type="ECO:0000313" key="6">
    <source>
        <dbReference type="EMBL" id="CAK9040447.1"/>
    </source>
</evidence>
<dbReference type="InterPro" id="IPR000743">
    <property type="entry name" value="Glyco_hydro_28"/>
</dbReference>
<evidence type="ECO:0000313" key="7">
    <source>
        <dbReference type="Proteomes" id="UP001642464"/>
    </source>
</evidence>
<keyword evidence="3 4" id="KW-0326">Glycosidase</keyword>
<dbReference type="Gene3D" id="2.160.20.10">
    <property type="entry name" value="Single-stranded right-handed beta-helix, Pectin lyase-like"/>
    <property type="match status" value="1"/>
</dbReference>
<dbReference type="Pfam" id="PF00295">
    <property type="entry name" value="Glyco_hydro_28"/>
    <property type="match status" value="1"/>
</dbReference>
<feature type="region of interest" description="Disordered" evidence="5">
    <location>
        <begin position="1"/>
        <end position="33"/>
    </location>
</feature>
<dbReference type="InterPro" id="IPR029058">
    <property type="entry name" value="AB_hydrolase_fold"/>
</dbReference>